<name>A0A8E5HX32_USTVR</name>
<proteinExistence type="predicted"/>
<sequence>MIVMPPTSDHPVGQQLAPFIGIYFRYKTRHLQSVAITLFLLPRGFVIISHCLISLGRTTDSRGLFALKLWHDATGMGPRDMTLDDCCEDSDAIHLAVKRPCEALCLCSSLGLVREDCQLKAVTDHEEEVVHGLSPDIEMTETRNSSSCAPTQAIGIKSSNQRVSIGGPSRLVFHVVRDTYRCAAVGVILSAYQLENERSAQVTRCHIQVSHLPAAA</sequence>
<dbReference type="Proteomes" id="UP000027002">
    <property type="component" value="Chromosome 5"/>
</dbReference>
<dbReference type="GeneID" id="66067862"/>
<gene>
    <name evidence="1" type="ORF">UV8b_07085</name>
</gene>
<keyword evidence="2" id="KW-1185">Reference proteome</keyword>
<evidence type="ECO:0000313" key="2">
    <source>
        <dbReference type="Proteomes" id="UP000027002"/>
    </source>
</evidence>
<dbReference type="EMBL" id="CP072757">
    <property type="protein sequence ID" value="QUC22844.1"/>
    <property type="molecule type" value="Genomic_DNA"/>
</dbReference>
<dbReference type="RefSeq" id="XP_043000517.1">
    <property type="nucleotide sequence ID" value="XM_043144582.1"/>
</dbReference>
<organism evidence="1 2">
    <name type="scientific">Ustilaginoidea virens</name>
    <name type="common">Rice false smut fungus</name>
    <name type="synonym">Villosiclava virens</name>
    <dbReference type="NCBI Taxonomy" id="1159556"/>
    <lineage>
        <taxon>Eukaryota</taxon>
        <taxon>Fungi</taxon>
        <taxon>Dikarya</taxon>
        <taxon>Ascomycota</taxon>
        <taxon>Pezizomycotina</taxon>
        <taxon>Sordariomycetes</taxon>
        <taxon>Hypocreomycetidae</taxon>
        <taxon>Hypocreales</taxon>
        <taxon>Clavicipitaceae</taxon>
        <taxon>Ustilaginoidea</taxon>
    </lineage>
</organism>
<protein>
    <submittedName>
        <fullName evidence="1">Uncharacterized protein</fullName>
    </submittedName>
</protein>
<dbReference type="KEGG" id="uvi:66067862"/>
<dbReference type="AlphaFoldDB" id="A0A8E5HX32"/>
<reference evidence="1" key="1">
    <citation type="submission" date="2020-03" db="EMBL/GenBank/DDBJ databases">
        <title>A mixture of massive structural variations and highly conserved coding sequences in Ustilaginoidea virens genome.</title>
        <authorList>
            <person name="Zhang K."/>
            <person name="Zhao Z."/>
            <person name="Zhang Z."/>
            <person name="Li Y."/>
            <person name="Hsiang T."/>
            <person name="Sun W."/>
        </authorList>
    </citation>
    <scope>NUCLEOTIDE SEQUENCE</scope>
    <source>
        <strain evidence="1">UV-8b</strain>
    </source>
</reference>
<evidence type="ECO:0000313" key="1">
    <source>
        <dbReference type="EMBL" id="QUC22844.1"/>
    </source>
</evidence>
<accession>A0A8E5HX32</accession>